<keyword evidence="5 7" id="KW-0547">Nucleotide-binding</keyword>
<dbReference type="GO" id="GO:0005737">
    <property type="term" value="C:cytoplasm"/>
    <property type="evidence" value="ECO:0007669"/>
    <property type="project" value="UniProtKB-SubCell"/>
</dbReference>
<feature type="domain" description="Mur ligase central" evidence="10">
    <location>
        <begin position="129"/>
        <end position="255"/>
    </location>
</feature>
<evidence type="ECO:0000256" key="1">
    <source>
        <dbReference type="ARBA" id="ARBA00004496"/>
    </source>
</evidence>
<dbReference type="EC" id="6.3.2.9" evidence="7 8"/>
<dbReference type="SUPFAM" id="SSF53623">
    <property type="entry name" value="MurD-like peptide ligases, catalytic domain"/>
    <property type="match status" value="1"/>
</dbReference>
<evidence type="ECO:0000313" key="11">
    <source>
        <dbReference type="EMBL" id="OMG32402.1"/>
    </source>
</evidence>
<accession>A0A854E8L6</accession>
<proteinExistence type="inferred from homology"/>
<organism evidence="11 12">
    <name type="scientific">Actinomyces naeslundii</name>
    <dbReference type="NCBI Taxonomy" id="1655"/>
    <lineage>
        <taxon>Bacteria</taxon>
        <taxon>Bacillati</taxon>
        <taxon>Actinomycetota</taxon>
        <taxon>Actinomycetes</taxon>
        <taxon>Actinomycetales</taxon>
        <taxon>Actinomycetaceae</taxon>
        <taxon>Actinomyces</taxon>
    </lineage>
</organism>
<feature type="binding site" evidence="7">
    <location>
        <begin position="130"/>
        <end position="136"/>
    </location>
    <ligand>
        <name>ATP</name>
        <dbReference type="ChEBI" id="CHEBI:30616"/>
    </ligand>
</feature>
<keyword evidence="7 8" id="KW-0961">Cell wall biogenesis/degradation</keyword>
<dbReference type="GO" id="GO:0009252">
    <property type="term" value="P:peptidoglycan biosynthetic process"/>
    <property type="evidence" value="ECO:0007669"/>
    <property type="project" value="UniProtKB-UniRule"/>
</dbReference>
<keyword evidence="6 7" id="KW-0067">ATP-binding</keyword>
<dbReference type="GO" id="GO:0005524">
    <property type="term" value="F:ATP binding"/>
    <property type="evidence" value="ECO:0007669"/>
    <property type="project" value="UniProtKB-UniRule"/>
</dbReference>
<evidence type="ECO:0000256" key="7">
    <source>
        <dbReference type="HAMAP-Rule" id="MF_00639"/>
    </source>
</evidence>
<reference evidence="11 12" key="1">
    <citation type="submission" date="2016-12" db="EMBL/GenBank/DDBJ databases">
        <title>Genomic comparison of strains in the 'Actinomyces naeslundii' group.</title>
        <authorList>
            <person name="Mughal S.R."/>
            <person name="Do T."/>
            <person name="Gilbert S.C."/>
            <person name="Witherden E.A."/>
            <person name="Didelot X."/>
            <person name="Beighton D."/>
        </authorList>
    </citation>
    <scope>NUCLEOTIDE SEQUENCE [LARGE SCALE GENOMIC DNA]</scope>
    <source>
        <strain evidence="11 12">NCTC 10301</strain>
    </source>
</reference>
<dbReference type="GO" id="GO:0071555">
    <property type="term" value="P:cell wall organization"/>
    <property type="evidence" value="ECO:0007669"/>
    <property type="project" value="UniProtKB-KW"/>
</dbReference>
<dbReference type="InterPro" id="IPR036615">
    <property type="entry name" value="Mur_ligase_C_dom_sf"/>
</dbReference>
<dbReference type="Proteomes" id="UP000187035">
    <property type="component" value="Unassembled WGS sequence"/>
</dbReference>
<evidence type="ECO:0000256" key="6">
    <source>
        <dbReference type="ARBA" id="ARBA00022840"/>
    </source>
</evidence>
<dbReference type="SUPFAM" id="SSF53244">
    <property type="entry name" value="MurD-like peptide ligases, peptide-binding domain"/>
    <property type="match status" value="1"/>
</dbReference>
<keyword evidence="7 8" id="KW-0131">Cell cycle</keyword>
<evidence type="ECO:0000313" key="12">
    <source>
        <dbReference type="Proteomes" id="UP000187035"/>
    </source>
</evidence>
<comment type="function">
    <text evidence="7 8">Cell wall formation. Catalyzes the addition of glutamate to the nucleotide precursor UDP-N-acetylmuramoyl-L-alanine (UMA).</text>
</comment>
<dbReference type="Gene3D" id="3.40.50.720">
    <property type="entry name" value="NAD(P)-binding Rossmann-like Domain"/>
    <property type="match status" value="1"/>
</dbReference>
<evidence type="ECO:0000256" key="5">
    <source>
        <dbReference type="ARBA" id="ARBA00022741"/>
    </source>
</evidence>
<comment type="subcellular location">
    <subcellularLocation>
        <location evidence="1 7 8">Cytoplasm</location>
    </subcellularLocation>
</comment>
<dbReference type="NCBIfam" id="TIGR01087">
    <property type="entry name" value="murD"/>
    <property type="match status" value="1"/>
</dbReference>
<keyword evidence="4 7" id="KW-0436">Ligase</keyword>
<dbReference type="GO" id="GO:0008764">
    <property type="term" value="F:UDP-N-acetylmuramoylalanine-D-glutamate ligase activity"/>
    <property type="evidence" value="ECO:0007669"/>
    <property type="project" value="UniProtKB-UniRule"/>
</dbReference>
<dbReference type="GO" id="GO:0008360">
    <property type="term" value="P:regulation of cell shape"/>
    <property type="evidence" value="ECO:0007669"/>
    <property type="project" value="UniProtKB-KW"/>
</dbReference>
<dbReference type="UniPathway" id="UPA00219"/>
<name>A0A854E8L6_ACTNA</name>
<evidence type="ECO:0000256" key="4">
    <source>
        <dbReference type="ARBA" id="ARBA00022598"/>
    </source>
</evidence>
<dbReference type="SUPFAM" id="SSF51984">
    <property type="entry name" value="MurCD N-terminal domain"/>
    <property type="match status" value="1"/>
</dbReference>
<dbReference type="GO" id="GO:0051301">
    <property type="term" value="P:cell division"/>
    <property type="evidence" value="ECO:0007669"/>
    <property type="project" value="UniProtKB-KW"/>
</dbReference>
<keyword evidence="3 7" id="KW-0963">Cytoplasm</keyword>
<dbReference type="PANTHER" id="PTHR43692:SF1">
    <property type="entry name" value="UDP-N-ACETYLMURAMOYLALANINE--D-GLUTAMATE LIGASE"/>
    <property type="match status" value="1"/>
</dbReference>
<sequence length="506" mass="51710">MSDQLDGAHVAVVGLGRTGRAVAEALATLGARLHLFDSQEASIEALDASAHGILATSVVSATVAGSEATAAALADSPARLLIVSPGVPATGPVLRTAEAAGIETWSEIELAWRLQRDSSRPDVPWLALTGTDGKTTTVSMLSAILQAQGLTAPAVGNIGTPVIETVLAGSADALAVELSSFQLHTTRTLSPLASVCLNLAADHLDWHGGLEAYAADKARVYARTRLAAVYNLADSATEDMVRQADVVEGCRAVGFTLTTPGLGQVGMVEDLLVDRAFHAERRSSGVELATTADLAHLAPGGRAENLPAHLLADALAAAALARAAGVDAEAVASGLRHYSPGAHRIVTVAEAGGVTWVDDSKATNPHSAEAALTSLPQGTGVWICGGDTKGAQFFDLVRTVRPHLRGAVVIGKDQSDILAALEKEAPGLAVTRISHAAPEQVSAAAVEAAGTMARSGDTVMLAPACASWDQFTSYAQRGDLFATAARAYAGGGSPETTDASGVQEKL</sequence>
<evidence type="ECO:0000259" key="10">
    <source>
        <dbReference type="Pfam" id="PF08245"/>
    </source>
</evidence>
<evidence type="ECO:0000256" key="2">
    <source>
        <dbReference type="ARBA" id="ARBA00004752"/>
    </source>
</evidence>
<evidence type="ECO:0000256" key="3">
    <source>
        <dbReference type="ARBA" id="ARBA00022490"/>
    </source>
</evidence>
<comment type="pathway">
    <text evidence="2 7 8">Cell wall biogenesis; peptidoglycan biosynthesis.</text>
</comment>
<gene>
    <name evidence="7" type="primary">murD</name>
    <name evidence="11" type="ORF">BKH33_11980</name>
</gene>
<dbReference type="AlphaFoldDB" id="A0A854E8L6"/>
<dbReference type="Gene3D" id="3.40.1190.10">
    <property type="entry name" value="Mur-like, catalytic domain"/>
    <property type="match status" value="1"/>
</dbReference>
<comment type="similarity">
    <text evidence="7">Belongs to the MurCDEF family.</text>
</comment>
<dbReference type="EMBL" id="MSRR01000031">
    <property type="protein sequence ID" value="OMG32402.1"/>
    <property type="molecule type" value="Genomic_DNA"/>
</dbReference>
<keyword evidence="7 8" id="KW-0133">Cell shape</keyword>
<dbReference type="Gene3D" id="3.90.190.20">
    <property type="entry name" value="Mur ligase, C-terminal domain"/>
    <property type="match status" value="1"/>
</dbReference>
<comment type="caution">
    <text evidence="11">The sequence shown here is derived from an EMBL/GenBank/DDBJ whole genome shotgun (WGS) entry which is preliminary data.</text>
</comment>
<keyword evidence="7 8" id="KW-0573">Peptidoglycan synthesis</keyword>
<dbReference type="InterPro" id="IPR013221">
    <property type="entry name" value="Mur_ligase_cen"/>
</dbReference>
<dbReference type="Pfam" id="PF02875">
    <property type="entry name" value="Mur_ligase_C"/>
    <property type="match status" value="1"/>
</dbReference>
<dbReference type="PANTHER" id="PTHR43692">
    <property type="entry name" value="UDP-N-ACETYLMURAMOYLALANINE--D-GLUTAMATE LIGASE"/>
    <property type="match status" value="1"/>
</dbReference>
<dbReference type="InterPro" id="IPR005762">
    <property type="entry name" value="MurD"/>
</dbReference>
<feature type="domain" description="Mur ligase C-terminal" evidence="9">
    <location>
        <begin position="343"/>
        <end position="465"/>
    </location>
</feature>
<dbReference type="Pfam" id="PF08245">
    <property type="entry name" value="Mur_ligase_M"/>
    <property type="match status" value="1"/>
</dbReference>
<dbReference type="InterPro" id="IPR036565">
    <property type="entry name" value="Mur-like_cat_sf"/>
</dbReference>
<comment type="catalytic activity">
    <reaction evidence="7 8">
        <text>UDP-N-acetyl-alpha-D-muramoyl-L-alanine + D-glutamate + ATP = UDP-N-acetyl-alpha-D-muramoyl-L-alanyl-D-glutamate + ADP + phosphate + H(+)</text>
        <dbReference type="Rhea" id="RHEA:16429"/>
        <dbReference type="ChEBI" id="CHEBI:15378"/>
        <dbReference type="ChEBI" id="CHEBI:29986"/>
        <dbReference type="ChEBI" id="CHEBI:30616"/>
        <dbReference type="ChEBI" id="CHEBI:43474"/>
        <dbReference type="ChEBI" id="CHEBI:83898"/>
        <dbReference type="ChEBI" id="CHEBI:83900"/>
        <dbReference type="ChEBI" id="CHEBI:456216"/>
        <dbReference type="EC" id="6.3.2.9"/>
    </reaction>
</comment>
<protein>
    <recommendedName>
        <fullName evidence="7 8">UDP-N-acetylmuramoylalanine--D-glutamate ligase</fullName>
        <ecNumber evidence="7 8">6.3.2.9</ecNumber>
    </recommendedName>
    <alternativeName>
        <fullName evidence="7">D-glutamic acid-adding enzyme</fullName>
    </alternativeName>
    <alternativeName>
        <fullName evidence="7">UDP-N-acetylmuramoyl-L-alanyl-D-glutamate synthetase</fullName>
    </alternativeName>
</protein>
<evidence type="ECO:0000256" key="8">
    <source>
        <dbReference type="RuleBase" id="RU003664"/>
    </source>
</evidence>
<dbReference type="HAMAP" id="MF_00639">
    <property type="entry name" value="MurD"/>
    <property type="match status" value="1"/>
</dbReference>
<dbReference type="InterPro" id="IPR004101">
    <property type="entry name" value="Mur_ligase_C"/>
</dbReference>
<evidence type="ECO:0000259" key="9">
    <source>
        <dbReference type="Pfam" id="PF02875"/>
    </source>
</evidence>
<dbReference type="Pfam" id="PF21799">
    <property type="entry name" value="MurD-like_N"/>
    <property type="match status" value="1"/>
</dbReference>
<keyword evidence="7 8" id="KW-0132">Cell division</keyword>